<feature type="domain" description="FimV N-terminal" evidence="1">
    <location>
        <begin position="22"/>
        <end position="88"/>
    </location>
</feature>
<dbReference type="InterPro" id="IPR057840">
    <property type="entry name" value="FimV_N"/>
</dbReference>
<proteinExistence type="predicted"/>
<gene>
    <name evidence="2" type="ORF">lpari_03699</name>
</gene>
<dbReference type="AlphaFoldDB" id="A0A1E5JLD9"/>
<dbReference type="RefSeq" id="WP_069683602.1">
    <property type="nucleotide sequence ID" value="NZ_LSOG01000101.1"/>
</dbReference>
<name>A0A1E5JLD9_9GAMM</name>
<dbReference type="Proteomes" id="UP000095229">
    <property type="component" value="Unassembled WGS sequence"/>
</dbReference>
<dbReference type="EMBL" id="LSOG01000101">
    <property type="protein sequence ID" value="OEH45324.1"/>
    <property type="molecule type" value="Genomic_DNA"/>
</dbReference>
<evidence type="ECO:0000313" key="2">
    <source>
        <dbReference type="EMBL" id="OEH45324.1"/>
    </source>
</evidence>
<dbReference type="Pfam" id="PF25800">
    <property type="entry name" value="FimV_N"/>
    <property type="match status" value="1"/>
</dbReference>
<evidence type="ECO:0000313" key="3">
    <source>
        <dbReference type="Proteomes" id="UP000095229"/>
    </source>
</evidence>
<protein>
    <recommendedName>
        <fullName evidence="1">FimV N-terminal domain-containing protein</fullName>
    </recommendedName>
</protein>
<organism evidence="2 3">
    <name type="scientific">Legionella parisiensis</name>
    <dbReference type="NCBI Taxonomy" id="45071"/>
    <lineage>
        <taxon>Bacteria</taxon>
        <taxon>Pseudomonadati</taxon>
        <taxon>Pseudomonadota</taxon>
        <taxon>Gammaproteobacteria</taxon>
        <taxon>Legionellales</taxon>
        <taxon>Legionellaceae</taxon>
        <taxon>Legionella</taxon>
    </lineage>
</organism>
<comment type="caution">
    <text evidence="2">The sequence shown here is derived from an EMBL/GenBank/DDBJ whole genome shotgun (WGS) entry which is preliminary data.</text>
</comment>
<evidence type="ECO:0000259" key="1">
    <source>
        <dbReference type="Pfam" id="PF25800"/>
    </source>
</evidence>
<accession>A0A1E5JLD9</accession>
<keyword evidence="3" id="KW-1185">Reference proteome</keyword>
<sequence length="99" mass="11074">MKKTALFSSLFSLTLPVCVYALGLGEMKVESALNQPFFAEIELIDGHEVSLSNIKVELADSQSYQSLGVERSEAISVLFFDVKKINKENSLWKFIPKSE</sequence>
<reference evidence="2 3" key="1">
    <citation type="submission" date="2016-02" db="EMBL/GenBank/DDBJ databases">
        <title>Secondary metabolites in Legionella.</title>
        <authorList>
            <person name="Tobias N.J."/>
            <person name="Bode H.B."/>
        </authorList>
    </citation>
    <scope>NUCLEOTIDE SEQUENCE [LARGE SCALE GENOMIC DNA]</scope>
    <source>
        <strain evidence="2 3">DSM 19216</strain>
    </source>
</reference>